<dbReference type="InterPro" id="IPR001123">
    <property type="entry name" value="LeuE-type"/>
</dbReference>
<evidence type="ECO:0000256" key="3">
    <source>
        <dbReference type="ARBA" id="ARBA00022692"/>
    </source>
</evidence>
<evidence type="ECO:0000256" key="1">
    <source>
        <dbReference type="ARBA" id="ARBA00004651"/>
    </source>
</evidence>
<accession>A0A2R8C0D9</accession>
<keyword evidence="5 6" id="KW-0472">Membrane</keyword>
<dbReference type="AlphaFoldDB" id="A0A2R8C0D9"/>
<keyword evidence="3 6" id="KW-0812">Transmembrane</keyword>
<dbReference type="GO" id="GO:0015171">
    <property type="term" value="F:amino acid transmembrane transporter activity"/>
    <property type="evidence" value="ECO:0007669"/>
    <property type="project" value="TreeGrafter"/>
</dbReference>
<dbReference type="Proteomes" id="UP000244912">
    <property type="component" value="Unassembled WGS sequence"/>
</dbReference>
<keyword evidence="2" id="KW-1003">Cell membrane</keyword>
<feature type="transmembrane region" description="Helical" evidence="6">
    <location>
        <begin position="137"/>
        <end position="160"/>
    </location>
</feature>
<feature type="transmembrane region" description="Helical" evidence="6">
    <location>
        <begin position="106"/>
        <end position="125"/>
    </location>
</feature>
<keyword evidence="8" id="KW-1185">Reference proteome</keyword>
<evidence type="ECO:0000256" key="4">
    <source>
        <dbReference type="ARBA" id="ARBA00022989"/>
    </source>
</evidence>
<keyword evidence="4 6" id="KW-1133">Transmembrane helix</keyword>
<feature type="transmembrane region" description="Helical" evidence="6">
    <location>
        <begin position="72"/>
        <end position="94"/>
    </location>
</feature>
<dbReference type="PANTHER" id="PTHR30086">
    <property type="entry name" value="ARGININE EXPORTER PROTEIN ARGO"/>
    <property type="match status" value="1"/>
</dbReference>
<evidence type="ECO:0000256" key="6">
    <source>
        <dbReference type="SAM" id="Phobius"/>
    </source>
</evidence>
<evidence type="ECO:0000313" key="7">
    <source>
        <dbReference type="EMBL" id="SPJ25870.1"/>
    </source>
</evidence>
<dbReference type="EMBL" id="ONZF01000012">
    <property type="protein sequence ID" value="SPJ25870.1"/>
    <property type="molecule type" value="Genomic_DNA"/>
</dbReference>
<evidence type="ECO:0000313" key="8">
    <source>
        <dbReference type="Proteomes" id="UP000244912"/>
    </source>
</evidence>
<evidence type="ECO:0000256" key="5">
    <source>
        <dbReference type="ARBA" id="ARBA00023136"/>
    </source>
</evidence>
<reference evidence="8" key="1">
    <citation type="submission" date="2018-03" db="EMBL/GenBank/DDBJ databases">
        <authorList>
            <person name="Rodrigo-Torres L."/>
            <person name="Arahal R. D."/>
            <person name="Lucena T."/>
        </authorList>
    </citation>
    <scope>NUCLEOTIDE SEQUENCE [LARGE SCALE GENOMIC DNA]</scope>
    <source>
        <strain evidence="8">CECT 8504</strain>
    </source>
</reference>
<dbReference type="GO" id="GO:0005886">
    <property type="term" value="C:plasma membrane"/>
    <property type="evidence" value="ECO:0007669"/>
    <property type="project" value="UniProtKB-SubCell"/>
</dbReference>
<proteinExistence type="predicted"/>
<organism evidence="7 8">
    <name type="scientific">Palleronia abyssalis</name>
    <dbReference type="NCBI Taxonomy" id="1501240"/>
    <lineage>
        <taxon>Bacteria</taxon>
        <taxon>Pseudomonadati</taxon>
        <taxon>Pseudomonadota</taxon>
        <taxon>Alphaproteobacteria</taxon>
        <taxon>Rhodobacterales</taxon>
        <taxon>Roseobacteraceae</taxon>
        <taxon>Palleronia</taxon>
    </lineage>
</organism>
<sequence>MLSGDLVAMTASLAGGGALVLASATLFTVLKWNGGLYLVYLGVKLFRSAPGTQIGNLEEPARASTMKVFGRSVAVTALNPKSIVFFIAFVPQFVTPAAPLPPPFSILTTTFVGLAGLNAVVYALLGGSMRRRIAKAYVLPLLGSVGGAALVCMGIAAAAAGRST</sequence>
<gene>
    <name evidence="7" type="primary">rhtB_2</name>
    <name evidence="7" type="ORF">PAA8504_03722</name>
</gene>
<protein>
    <submittedName>
        <fullName evidence="7">Homoserine/homoserine lactone efflux protein</fullName>
    </submittedName>
</protein>
<dbReference type="Pfam" id="PF01810">
    <property type="entry name" value="LysE"/>
    <property type="match status" value="1"/>
</dbReference>
<evidence type="ECO:0000256" key="2">
    <source>
        <dbReference type="ARBA" id="ARBA00022475"/>
    </source>
</evidence>
<comment type="subcellular location">
    <subcellularLocation>
        <location evidence="1">Cell membrane</location>
        <topology evidence="1">Multi-pass membrane protein</topology>
    </subcellularLocation>
</comment>
<dbReference type="PANTHER" id="PTHR30086:SF20">
    <property type="entry name" value="ARGININE EXPORTER PROTEIN ARGO-RELATED"/>
    <property type="match status" value="1"/>
</dbReference>
<name>A0A2R8C0D9_9RHOB</name>